<accession>H1XQM7</accession>
<evidence type="ECO:0000259" key="7">
    <source>
        <dbReference type="Pfam" id="PF00149"/>
    </source>
</evidence>
<gene>
    <name evidence="8" type="ORF">Cabys_270</name>
    <name evidence="9" type="ORF">Calab_1553</name>
</gene>
<evidence type="ECO:0000256" key="1">
    <source>
        <dbReference type="ARBA" id="ARBA00022475"/>
    </source>
</evidence>
<sequence>MKAYFISDLHLGAREIENPELQRERVNGLFAQILKDATHLFVVGDFFDFWFEYKTVIPKQYFPVLFYLQKMREKGIEVHYLAGNHDFFLGTFFDRYLDVKTHADEAVVELKSKRFFIFHGDGVDPDDKGYRILKRILRSAFNQKLFRLIHPDLGIRLAKLVSGTSRKYNKVNLKKRSEDAYVRFAEQKFAEGFDYVVMGHRHNPLVHEAQGKKYVNLGDWIVNYSYAVFDGNDLKLKFFTNQSQRAPK</sequence>
<evidence type="ECO:0000256" key="6">
    <source>
        <dbReference type="ARBA" id="ARBA00023211"/>
    </source>
</evidence>
<dbReference type="OrthoDB" id="9802481at2"/>
<protein>
    <submittedName>
        <fullName evidence="9">Metallophosphoesterase</fullName>
    </submittedName>
    <submittedName>
        <fullName evidence="8">UDP-2,3-diacylglucosamine hydrolase</fullName>
    </submittedName>
</protein>
<dbReference type="Proteomes" id="UP000183868">
    <property type="component" value="Chromosome"/>
</dbReference>
<evidence type="ECO:0000256" key="5">
    <source>
        <dbReference type="ARBA" id="ARBA00023136"/>
    </source>
</evidence>
<dbReference type="GO" id="GO:0009245">
    <property type="term" value="P:lipid A biosynthetic process"/>
    <property type="evidence" value="ECO:0007669"/>
    <property type="project" value="TreeGrafter"/>
</dbReference>
<evidence type="ECO:0000313" key="10">
    <source>
        <dbReference type="Proteomes" id="UP000004671"/>
    </source>
</evidence>
<dbReference type="Proteomes" id="UP000004671">
    <property type="component" value="Chromosome"/>
</dbReference>
<evidence type="ECO:0000313" key="9">
    <source>
        <dbReference type="EMBL" id="EHO41173.1"/>
    </source>
</evidence>
<evidence type="ECO:0000256" key="3">
    <source>
        <dbReference type="ARBA" id="ARBA00022723"/>
    </source>
</evidence>
<organism evidence="9 10">
    <name type="scientific">Caldithrix abyssi DSM 13497</name>
    <dbReference type="NCBI Taxonomy" id="880073"/>
    <lineage>
        <taxon>Bacteria</taxon>
        <taxon>Pseudomonadati</taxon>
        <taxon>Calditrichota</taxon>
        <taxon>Calditrichia</taxon>
        <taxon>Calditrichales</taxon>
        <taxon>Calditrichaceae</taxon>
        <taxon>Caldithrix</taxon>
    </lineage>
</organism>
<keyword evidence="5" id="KW-0472">Membrane</keyword>
<evidence type="ECO:0000313" key="8">
    <source>
        <dbReference type="EMBL" id="APF17021.1"/>
    </source>
</evidence>
<dbReference type="Pfam" id="PF00149">
    <property type="entry name" value="Metallophos"/>
    <property type="match status" value="1"/>
</dbReference>
<keyword evidence="10" id="KW-1185">Reference proteome</keyword>
<evidence type="ECO:0000256" key="2">
    <source>
        <dbReference type="ARBA" id="ARBA00022519"/>
    </source>
</evidence>
<dbReference type="GO" id="GO:0016020">
    <property type="term" value="C:membrane"/>
    <property type="evidence" value="ECO:0007669"/>
    <property type="project" value="GOC"/>
</dbReference>
<dbReference type="InterPro" id="IPR029052">
    <property type="entry name" value="Metallo-depent_PP-like"/>
</dbReference>
<dbReference type="HOGENOM" id="CLU_074586_1_0_0"/>
<keyword evidence="6" id="KW-0464">Manganese</keyword>
<dbReference type="InParanoid" id="H1XQM7"/>
<dbReference type="FunCoup" id="H1XQM7">
    <property type="interactions" value="109"/>
</dbReference>
<dbReference type="AlphaFoldDB" id="H1XQM7"/>
<proteinExistence type="predicted"/>
<dbReference type="RefSeq" id="WP_006928243.1">
    <property type="nucleotide sequence ID" value="NZ_CM001402.1"/>
</dbReference>
<dbReference type="eggNOG" id="COG2908">
    <property type="taxonomic scope" value="Bacteria"/>
</dbReference>
<dbReference type="CDD" id="cd07398">
    <property type="entry name" value="MPP_YbbF-LpxH"/>
    <property type="match status" value="1"/>
</dbReference>
<dbReference type="PaxDb" id="880073-Calab_1553"/>
<dbReference type="SUPFAM" id="SSF56300">
    <property type="entry name" value="Metallo-dependent phosphatases"/>
    <property type="match status" value="1"/>
</dbReference>
<dbReference type="Gene3D" id="3.60.21.10">
    <property type="match status" value="1"/>
</dbReference>
<dbReference type="STRING" id="880073.Cabys_270"/>
<dbReference type="GO" id="GO:0008758">
    <property type="term" value="F:UDP-2,3-diacylglucosamine hydrolase activity"/>
    <property type="evidence" value="ECO:0007669"/>
    <property type="project" value="TreeGrafter"/>
</dbReference>
<evidence type="ECO:0000313" key="11">
    <source>
        <dbReference type="Proteomes" id="UP000183868"/>
    </source>
</evidence>
<reference evidence="8 11" key="2">
    <citation type="submission" date="2016-11" db="EMBL/GenBank/DDBJ databases">
        <title>Genomic analysis of Caldithrix abyssi and proposal of a novel bacterial phylum Caldithrichaeota.</title>
        <authorList>
            <person name="Kublanov I."/>
            <person name="Sigalova O."/>
            <person name="Gavrilov S."/>
            <person name="Lebedinsky A."/>
            <person name="Ivanova N."/>
            <person name="Daum C."/>
            <person name="Reddy T."/>
            <person name="Klenk H.P."/>
            <person name="Goker M."/>
            <person name="Reva O."/>
            <person name="Miroshnichenko M."/>
            <person name="Kyprides N."/>
            <person name="Woyke T."/>
            <person name="Gelfand M."/>
        </authorList>
    </citation>
    <scope>NUCLEOTIDE SEQUENCE [LARGE SCALE GENOMIC DNA]</scope>
    <source>
        <strain evidence="8 11">LF13</strain>
    </source>
</reference>
<dbReference type="KEGG" id="caby:Cabys_270"/>
<dbReference type="InterPro" id="IPR043461">
    <property type="entry name" value="LpxH-like"/>
</dbReference>
<evidence type="ECO:0000256" key="4">
    <source>
        <dbReference type="ARBA" id="ARBA00022801"/>
    </source>
</evidence>
<feature type="domain" description="Calcineurin-like phosphoesterase" evidence="7">
    <location>
        <begin position="1"/>
        <end position="204"/>
    </location>
</feature>
<dbReference type="PANTHER" id="PTHR34990">
    <property type="entry name" value="UDP-2,3-DIACYLGLUCOSAMINE HYDROLASE-RELATED"/>
    <property type="match status" value="1"/>
</dbReference>
<keyword evidence="3" id="KW-0479">Metal-binding</keyword>
<keyword evidence="1" id="KW-1003">Cell membrane</keyword>
<keyword evidence="2" id="KW-0997">Cell inner membrane</keyword>
<dbReference type="InterPro" id="IPR004843">
    <property type="entry name" value="Calcineurin-like_PHP"/>
</dbReference>
<dbReference type="PANTHER" id="PTHR34990:SF1">
    <property type="entry name" value="UDP-2,3-DIACYLGLUCOSAMINE HYDROLASE"/>
    <property type="match status" value="1"/>
</dbReference>
<keyword evidence="4 8" id="KW-0378">Hydrolase</keyword>
<dbReference type="EMBL" id="CM001402">
    <property type="protein sequence ID" value="EHO41173.1"/>
    <property type="molecule type" value="Genomic_DNA"/>
</dbReference>
<dbReference type="GO" id="GO:0046872">
    <property type="term" value="F:metal ion binding"/>
    <property type="evidence" value="ECO:0007669"/>
    <property type="project" value="UniProtKB-KW"/>
</dbReference>
<reference evidence="9 10" key="1">
    <citation type="submission" date="2011-09" db="EMBL/GenBank/DDBJ databases">
        <title>The permanent draft genome of Caldithrix abyssi DSM 13497.</title>
        <authorList>
            <consortium name="US DOE Joint Genome Institute (JGI-PGF)"/>
            <person name="Lucas S."/>
            <person name="Han J."/>
            <person name="Lapidus A."/>
            <person name="Bruce D."/>
            <person name="Goodwin L."/>
            <person name="Pitluck S."/>
            <person name="Peters L."/>
            <person name="Kyrpides N."/>
            <person name="Mavromatis K."/>
            <person name="Ivanova N."/>
            <person name="Mikhailova N."/>
            <person name="Chertkov O."/>
            <person name="Detter J.C."/>
            <person name="Tapia R."/>
            <person name="Han C."/>
            <person name="Land M."/>
            <person name="Hauser L."/>
            <person name="Markowitz V."/>
            <person name="Cheng J.-F."/>
            <person name="Hugenholtz P."/>
            <person name="Woyke T."/>
            <person name="Wu D."/>
            <person name="Spring S."/>
            <person name="Brambilla E."/>
            <person name="Klenk H.-P."/>
            <person name="Eisen J.A."/>
        </authorList>
    </citation>
    <scope>NUCLEOTIDE SEQUENCE [LARGE SCALE GENOMIC DNA]</scope>
    <source>
        <strain evidence="9 10">DSM 13497</strain>
    </source>
</reference>
<dbReference type="EMBL" id="CP018099">
    <property type="protein sequence ID" value="APF17021.1"/>
    <property type="molecule type" value="Genomic_DNA"/>
</dbReference>
<name>H1XQM7_CALAY</name>